<reference evidence="3" key="1">
    <citation type="journal article" date="2019" name="Int. J. Syst. Evol. Microbiol.">
        <title>The Global Catalogue of Microorganisms (GCM) 10K type strain sequencing project: providing services to taxonomists for standard genome sequencing and annotation.</title>
        <authorList>
            <consortium name="The Broad Institute Genomics Platform"/>
            <consortium name="The Broad Institute Genome Sequencing Center for Infectious Disease"/>
            <person name="Wu L."/>
            <person name="Ma J."/>
        </authorList>
    </citation>
    <scope>NUCLEOTIDE SEQUENCE [LARGE SCALE GENOMIC DNA]</scope>
    <source>
        <strain evidence="3">JCM 17924</strain>
    </source>
</reference>
<keyword evidence="1" id="KW-0472">Membrane</keyword>
<dbReference type="Proteomes" id="UP001500454">
    <property type="component" value="Unassembled WGS sequence"/>
</dbReference>
<dbReference type="RefSeq" id="WP_345222787.1">
    <property type="nucleotide sequence ID" value="NZ_BAABHA010000002.1"/>
</dbReference>
<evidence type="ECO:0000256" key="1">
    <source>
        <dbReference type="SAM" id="Phobius"/>
    </source>
</evidence>
<name>A0ABP8IXZ3_9BACT</name>
<keyword evidence="3" id="KW-1185">Reference proteome</keyword>
<keyword evidence="1" id="KW-1133">Transmembrane helix</keyword>
<sequence>MADNPQFTRRYYWPHHFVVLPLALVLAFYAGRRYAAVAGDDSEDSRLWFTLAGVAVVLLLTAVILRQHYALTLQDRIARLEVRQRYFEVTQQRFAPLEQQLSLGQILSLRFASDAELATLAQAAATEELAPAAIRERIKRFQPDTMRV</sequence>
<proteinExistence type="predicted"/>
<feature type="transmembrane region" description="Helical" evidence="1">
    <location>
        <begin position="12"/>
        <end position="31"/>
    </location>
</feature>
<dbReference type="EMBL" id="BAABHA010000002">
    <property type="protein sequence ID" value="GAA4378559.1"/>
    <property type="molecule type" value="Genomic_DNA"/>
</dbReference>
<keyword evidence="1" id="KW-0812">Transmembrane</keyword>
<feature type="transmembrane region" description="Helical" evidence="1">
    <location>
        <begin position="47"/>
        <end position="65"/>
    </location>
</feature>
<protein>
    <submittedName>
        <fullName evidence="2">Uncharacterized protein</fullName>
    </submittedName>
</protein>
<comment type="caution">
    <text evidence="2">The sequence shown here is derived from an EMBL/GenBank/DDBJ whole genome shotgun (WGS) entry which is preliminary data.</text>
</comment>
<gene>
    <name evidence="2" type="ORF">GCM10023186_15220</name>
</gene>
<evidence type="ECO:0000313" key="3">
    <source>
        <dbReference type="Proteomes" id="UP001500454"/>
    </source>
</evidence>
<evidence type="ECO:0000313" key="2">
    <source>
        <dbReference type="EMBL" id="GAA4378559.1"/>
    </source>
</evidence>
<dbReference type="InterPro" id="IPR045385">
    <property type="entry name" value="DUF6526"/>
</dbReference>
<accession>A0ABP8IXZ3</accession>
<organism evidence="2 3">
    <name type="scientific">Hymenobacter koreensis</name>
    <dbReference type="NCBI Taxonomy" id="1084523"/>
    <lineage>
        <taxon>Bacteria</taxon>
        <taxon>Pseudomonadati</taxon>
        <taxon>Bacteroidota</taxon>
        <taxon>Cytophagia</taxon>
        <taxon>Cytophagales</taxon>
        <taxon>Hymenobacteraceae</taxon>
        <taxon>Hymenobacter</taxon>
    </lineage>
</organism>
<dbReference type="Pfam" id="PF20136">
    <property type="entry name" value="DUF6526"/>
    <property type="match status" value="1"/>
</dbReference>